<comment type="subunit">
    <text evidence="4">The 26S proteasome consists of a 20S proteasome core and two 19S regulatory subunits. The 20S proteasome core is composed of 28 subunits that are arranged in four stacked rings, resulting in a barrel-shaped structure. The two end rings are each formed by seven alpha subunits, and the two central rings are each formed by seven beta subunits. The catalytic chamber with the active sites is on the inside of the barrel.</text>
</comment>
<dbReference type="GO" id="GO:0010498">
    <property type="term" value="P:proteasomal protein catabolic process"/>
    <property type="evidence" value="ECO:0007669"/>
    <property type="project" value="UniProtKB-ARBA"/>
</dbReference>
<dbReference type="PROSITE" id="PS00854">
    <property type="entry name" value="PROTEASOME_BETA_1"/>
    <property type="match status" value="1"/>
</dbReference>
<evidence type="ECO:0000256" key="5">
    <source>
        <dbReference type="PIRNR" id="PIRNR001213"/>
    </source>
</evidence>
<keyword evidence="7" id="KW-1185">Reference proteome</keyword>
<dbReference type="InParanoid" id="A0A152A9N4"/>
<evidence type="ECO:0000313" key="7">
    <source>
        <dbReference type="Proteomes" id="UP000076078"/>
    </source>
</evidence>
<dbReference type="InterPro" id="IPR016295">
    <property type="entry name" value="Proteasome_beta4"/>
</dbReference>
<dbReference type="InterPro" id="IPR029055">
    <property type="entry name" value="Ntn_hydrolases_N"/>
</dbReference>
<dbReference type="FunCoup" id="A0A152A9N4">
    <property type="interactions" value="1241"/>
</dbReference>
<dbReference type="EMBL" id="LODT01000001">
    <property type="protein sequence ID" value="KYR02924.1"/>
    <property type="molecule type" value="Genomic_DNA"/>
</dbReference>
<evidence type="ECO:0000256" key="3">
    <source>
        <dbReference type="ARBA" id="ARBA00023242"/>
    </source>
</evidence>
<dbReference type="PIRSF" id="PIRSF001213">
    <property type="entry name" value="Psome_endopept_beta"/>
    <property type="match status" value="1"/>
</dbReference>
<dbReference type="Proteomes" id="UP000076078">
    <property type="component" value="Unassembled WGS sequence"/>
</dbReference>
<evidence type="ECO:0000256" key="2">
    <source>
        <dbReference type="ARBA" id="ARBA00022942"/>
    </source>
</evidence>
<gene>
    <name evidence="6" type="ORF">DLAC_00404</name>
</gene>
<dbReference type="Gene3D" id="3.60.20.10">
    <property type="entry name" value="Glutamine Phosphoribosylpyrophosphate, subunit 1, domain 1"/>
    <property type="match status" value="1"/>
</dbReference>
<dbReference type="GO" id="GO:0019774">
    <property type="term" value="C:proteasome core complex, beta-subunit complex"/>
    <property type="evidence" value="ECO:0007669"/>
    <property type="project" value="UniProtKB-UniRule"/>
</dbReference>
<dbReference type="SUPFAM" id="SSF56235">
    <property type="entry name" value="N-terminal nucleophile aminohydrolases (Ntn hydrolases)"/>
    <property type="match status" value="1"/>
</dbReference>
<keyword evidence="2 5" id="KW-0647">Proteasome</keyword>
<comment type="subcellular location">
    <subcellularLocation>
        <location evidence="5">Cytoplasm</location>
    </subcellularLocation>
    <subcellularLocation>
        <location evidence="5">Nucleus</location>
    </subcellularLocation>
</comment>
<proteinExistence type="inferred from homology"/>
<dbReference type="InterPro" id="IPR023333">
    <property type="entry name" value="Proteasome_suB-type"/>
</dbReference>
<evidence type="ECO:0000313" key="6">
    <source>
        <dbReference type="EMBL" id="KYR02924.1"/>
    </source>
</evidence>
<dbReference type="PANTHER" id="PTHR32194">
    <property type="entry name" value="METALLOPROTEASE TLDD"/>
    <property type="match status" value="1"/>
</dbReference>
<keyword evidence="3 5" id="KW-0539">Nucleus</keyword>
<dbReference type="InterPro" id="IPR001353">
    <property type="entry name" value="Proteasome_sua/b"/>
</dbReference>
<evidence type="ECO:0000256" key="4">
    <source>
        <dbReference type="ARBA" id="ARBA00026071"/>
    </source>
</evidence>
<dbReference type="PROSITE" id="PS51476">
    <property type="entry name" value="PROTEASOME_BETA_2"/>
    <property type="match status" value="1"/>
</dbReference>
<dbReference type="GO" id="GO:0005737">
    <property type="term" value="C:cytoplasm"/>
    <property type="evidence" value="ECO:0007669"/>
    <property type="project" value="UniProtKB-SubCell"/>
</dbReference>
<dbReference type="Pfam" id="PF00227">
    <property type="entry name" value="Proteasome"/>
    <property type="match status" value="1"/>
</dbReference>
<dbReference type="CDD" id="cd03760">
    <property type="entry name" value="proteasome_beta_type_4"/>
    <property type="match status" value="1"/>
</dbReference>
<protein>
    <recommendedName>
        <fullName evidence="5">Proteasome subunit beta</fullName>
    </recommendedName>
</protein>
<keyword evidence="1 5" id="KW-0963">Cytoplasm</keyword>
<accession>A0A152A9N4</accession>
<dbReference type="FunFam" id="3.60.20.10:FF:000074">
    <property type="entry name" value="Proteasome subunit beta"/>
    <property type="match status" value="1"/>
</dbReference>
<dbReference type="InterPro" id="IPR016050">
    <property type="entry name" value="Proteasome_bsu_CS"/>
</dbReference>
<dbReference type="AlphaFoldDB" id="A0A152A9N4"/>
<comment type="similarity">
    <text evidence="5">Belongs to the peptidase T1B family.</text>
</comment>
<dbReference type="PANTHER" id="PTHR32194:SF6">
    <property type="entry name" value="PROTEASOME SUBUNIT BETA"/>
    <property type="match status" value="1"/>
</dbReference>
<dbReference type="STRING" id="361077.A0A152A9N4"/>
<comment type="function">
    <text evidence="5">Non-catalytic component of the proteasome.</text>
</comment>
<dbReference type="OrthoDB" id="10248542at2759"/>
<sequence length="276" mass="30781">MSFNQDYISHPVFGQVDYFNKKNHQQPNQHTPYYSVHNHHQTDAGKQKTLDPIVTGSSVIAIKYNGGIVMGTDMLCSYGSLARFNSVQRQKQVGTHTVIGVSGELSDFQSLSNTLDDLTTDDFCIDDGSKLSSQEIWNYIARLFYNSRNKGNPLWNTVVVAGNQNGKSFLGKVDLVGTCYQDDFIATGYGAHIALPLLRKEYDDNPNGLSQDQAVKLIQDCLRVLFYRDARSSKRIQVSVVDSNGVKISDPIELDTYNWHSGEAAVRTFQQVALGK</sequence>
<name>A0A152A9N4_TIELA</name>
<reference evidence="6 7" key="1">
    <citation type="submission" date="2015-12" db="EMBL/GenBank/DDBJ databases">
        <title>Dictyostelia acquired genes for synthesis and detection of signals that induce cell-type specialization by lateral gene transfer from prokaryotes.</title>
        <authorList>
            <person name="Gloeckner G."/>
            <person name="Schaap P."/>
        </authorList>
    </citation>
    <scope>NUCLEOTIDE SEQUENCE [LARGE SCALE GENOMIC DNA]</scope>
    <source>
        <strain evidence="6 7">TK</strain>
    </source>
</reference>
<organism evidence="6 7">
    <name type="scientific">Tieghemostelium lacteum</name>
    <name type="common">Slime mold</name>
    <name type="synonym">Dictyostelium lacteum</name>
    <dbReference type="NCBI Taxonomy" id="361077"/>
    <lineage>
        <taxon>Eukaryota</taxon>
        <taxon>Amoebozoa</taxon>
        <taxon>Evosea</taxon>
        <taxon>Eumycetozoa</taxon>
        <taxon>Dictyostelia</taxon>
        <taxon>Dictyosteliales</taxon>
        <taxon>Raperosteliaceae</taxon>
        <taxon>Tieghemostelium</taxon>
    </lineage>
</organism>
<comment type="caution">
    <text evidence="6">The sequence shown here is derived from an EMBL/GenBank/DDBJ whole genome shotgun (WGS) entry which is preliminary data.</text>
</comment>
<dbReference type="OMA" id="QPIMRRY"/>
<evidence type="ECO:0000256" key="1">
    <source>
        <dbReference type="ARBA" id="ARBA00022490"/>
    </source>
</evidence>
<dbReference type="GO" id="GO:0005634">
    <property type="term" value="C:nucleus"/>
    <property type="evidence" value="ECO:0007669"/>
    <property type="project" value="UniProtKB-SubCell"/>
</dbReference>